<evidence type="ECO:0000256" key="10">
    <source>
        <dbReference type="ARBA" id="ARBA00033381"/>
    </source>
</evidence>
<organism evidence="14 15">
    <name type="scientific">Shewanella pneumatophori</name>
    <dbReference type="NCBI Taxonomy" id="314092"/>
    <lineage>
        <taxon>Bacteria</taxon>
        <taxon>Pseudomonadati</taxon>
        <taxon>Pseudomonadota</taxon>
        <taxon>Gammaproteobacteria</taxon>
        <taxon>Alteromonadales</taxon>
        <taxon>Shewanellaceae</taxon>
        <taxon>Shewanella</taxon>
    </lineage>
</organism>
<evidence type="ECO:0000256" key="9">
    <source>
        <dbReference type="ARBA" id="ARBA00032610"/>
    </source>
</evidence>
<keyword evidence="8 12" id="KW-0663">Pyridoxal phosphate</keyword>
<evidence type="ECO:0000313" key="15">
    <source>
        <dbReference type="Proteomes" id="UP001139293"/>
    </source>
</evidence>
<dbReference type="CDD" id="cd06454">
    <property type="entry name" value="KBL_like"/>
    <property type="match status" value="1"/>
</dbReference>
<dbReference type="Pfam" id="PF00155">
    <property type="entry name" value="Aminotran_1_2"/>
    <property type="match status" value="1"/>
</dbReference>
<dbReference type="PROSITE" id="PS00599">
    <property type="entry name" value="AA_TRANSFER_CLASS_2"/>
    <property type="match status" value="1"/>
</dbReference>
<dbReference type="PANTHER" id="PTHR13693:SF100">
    <property type="entry name" value="8-AMINO-7-OXONONANOATE SYNTHASE"/>
    <property type="match status" value="1"/>
</dbReference>
<comment type="similarity">
    <text evidence="3">Belongs to the class-II pyridoxal-phosphate-dependent aminotransferase family. BioF subfamily.</text>
</comment>
<evidence type="ECO:0000256" key="12">
    <source>
        <dbReference type="RuleBase" id="RU003693"/>
    </source>
</evidence>
<proteinExistence type="inferred from homology"/>
<dbReference type="RefSeq" id="WP_248947955.1">
    <property type="nucleotide sequence ID" value="NZ_JAKILB010000001.1"/>
</dbReference>
<evidence type="ECO:0000256" key="11">
    <source>
        <dbReference type="ARBA" id="ARBA00047715"/>
    </source>
</evidence>
<dbReference type="InterPro" id="IPR050087">
    <property type="entry name" value="AON_synthase_class-II"/>
</dbReference>
<evidence type="ECO:0000259" key="13">
    <source>
        <dbReference type="Pfam" id="PF00155"/>
    </source>
</evidence>
<evidence type="ECO:0000313" key="14">
    <source>
        <dbReference type="EMBL" id="MCL1137018.1"/>
    </source>
</evidence>
<reference evidence="14" key="1">
    <citation type="submission" date="2022-01" db="EMBL/GenBank/DDBJ databases">
        <title>Whole genome-based taxonomy of the Shewanellaceae.</title>
        <authorList>
            <person name="Martin-Rodriguez A.J."/>
        </authorList>
    </citation>
    <scope>NUCLEOTIDE SEQUENCE</scope>
    <source>
        <strain evidence="14">KCTC 23973</strain>
    </source>
</reference>
<name>A0A9X1Z8U1_9GAMM</name>
<comment type="subunit">
    <text evidence="4">Homodimer.</text>
</comment>
<dbReference type="AlphaFoldDB" id="A0A9X1Z8U1"/>
<feature type="domain" description="Aminotransferase class I/classII large" evidence="13">
    <location>
        <begin position="54"/>
        <end position="389"/>
    </location>
</feature>
<evidence type="ECO:0000256" key="4">
    <source>
        <dbReference type="ARBA" id="ARBA00011738"/>
    </source>
</evidence>
<evidence type="ECO:0000256" key="5">
    <source>
        <dbReference type="ARBA" id="ARBA00013187"/>
    </source>
</evidence>
<dbReference type="GO" id="GO:0008710">
    <property type="term" value="F:8-amino-7-oxononanoate synthase activity"/>
    <property type="evidence" value="ECO:0007669"/>
    <property type="project" value="UniProtKB-EC"/>
</dbReference>
<dbReference type="GO" id="GO:0009102">
    <property type="term" value="P:biotin biosynthetic process"/>
    <property type="evidence" value="ECO:0007669"/>
    <property type="project" value="UniProtKB-KW"/>
</dbReference>
<protein>
    <recommendedName>
        <fullName evidence="5">8-amino-7-oxononanoate synthase</fullName>
        <ecNumber evidence="5">2.3.1.47</ecNumber>
    </recommendedName>
    <alternativeName>
        <fullName evidence="9">7-keto-8-amino-pelargonic acid synthase</fullName>
    </alternativeName>
    <alternativeName>
        <fullName evidence="10">8-amino-7-ketopelargonate synthase</fullName>
    </alternativeName>
</protein>
<dbReference type="EC" id="2.3.1.47" evidence="5"/>
<dbReference type="InterPro" id="IPR015424">
    <property type="entry name" value="PyrdxlP-dep_Trfase"/>
</dbReference>
<evidence type="ECO:0000256" key="7">
    <source>
        <dbReference type="ARBA" id="ARBA00022756"/>
    </source>
</evidence>
<comment type="catalytic activity">
    <reaction evidence="11">
        <text>6-carboxyhexanoyl-[ACP] + L-alanine + H(+) = (8S)-8-amino-7-oxononanoate + holo-[ACP] + CO2</text>
        <dbReference type="Rhea" id="RHEA:42288"/>
        <dbReference type="Rhea" id="RHEA-COMP:9685"/>
        <dbReference type="Rhea" id="RHEA-COMP:9955"/>
        <dbReference type="ChEBI" id="CHEBI:15378"/>
        <dbReference type="ChEBI" id="CHEBI:16526"/>
        <dbReference type="ChEBI" id="CHEBI:57972"/>
        <dbReference type="ChEBI" id="CHEBI:64479"/>
        <dbReference type="ChEBI" id="CHEBI:78846"/>
        <dbReference type="ChEBI" id="CHEBI:149468"/>
        <dbReference type="EC" id="2.3.1.47"/>
    </reaction>
</comment>
<dbReference type="EMBL" id="JAKILB010000001">
    <property type="protein sequence ID" value="MCL1137018.1"/>
    <property type="molecule type" value="Genomic_DNA"/>
</dbReference>
<dbReference type="SUPFAM" id="SSF53383">
    <property type="entry name" value="PLP-dependent transferases"/>
    <property type="match status" value="1"/>
</dbReference>
<dbReference type="Gene3D" id="3.40.640.10">
    <property type="entry name" value="Type I PLP-dependent aspartate aminotransferase-like (Major domain)"/>
    <property type="match status" value="1"/>
</dbReference>
<evidence type="ECO:0000256" key="8">
    <source>
        <dbReference type="ARBA" id="ARBA00022898"/>
    </source>
</evidence>
<accession>A0A9X1Z8U1</accession>
<dbReference type="InterPro" id="IPR015421">
    <property type="entry name" value="PyrdxlP-dep_Trfase_major"/>
</dbReference>
<keyword evidence="7" id="KW-0093">Biotin biosynthesis</keyword>
<evidence type="ECO:0000256" key="2">
    <source>
        <dbReference type="ARBA" id="ARBA00004746"/>
    </source>
</evidence>
<dbReference type="InterPro" id="IPR015422">
    <property type="entry name" value="PyrdxlP-dep_Trfase_small"/>
</dbReference>
<dbReference type="PANTHER" id="PTHR13693">
    <property type="entry name" value="CLASS II AMINOTRANSFERASE/8-AMINO-7-OXONONANOATE SYNTHASE"/>
    <property type="match status" value="1"/>
</dbReference>
<evidence type="ECO:0000256" key="6">
    <source>
        <dbReference type="ARBA" id="ARBA00022679"/>
    </source>
</evidence>
<dbReference type="Proteomes" id="UP001139293">
    <property type="component" value="Unassembled WGS sequence"/>
</dbReference>
<sequence>MSESSNQAQLLETLTTRIVNRNLALNEQGLLRKRTNLVLDPSQSNYFEVDALPYVNFSSNDYLGLSTSAEVVDALHQGAKDYGVGSTASPLVVGYTEAHVKLEKALCDVTGHEAALLFCSGFSANNAMMKTLFESHDVVVADKFIHASVIDGIQDSGATLKRFTHNDVDSAKSYFDRFSPRALITESVFSMDGDIAPLAELSALCQQNNAWLIVDDAHGFGVIGEDGFGVTRLADEVKVDAQLVTFGKALGGQGAAILGSRELIDFLVANARHYIYSTALSPASAAAVFTALTVIEKQPELRQRLNDNISYFRAQCANNNIELTDSLTAIQPIILGDSAKTMAVAQRLKEHGFWLGAIRPPTVAQGSARLRLTLNTNHCQQDISALVDVLADILNND</sequence>
<dbReference type="GO" id="GO:0030170">
    <property type="term" value="F:pyridoxal phosphate binding"/>
    <property type="evidence" value="ECO:0007669"/>
    <property type="project" value="InterPro"/>
</dbReference>
<gene>
    <name evidence="14" type="ORF">L2740_00305</name>
</gene>
<dbReference type="InterPro" id="IPR004839">
    <property type="entry name" value="Aminotransferase_I/II_large"/>
</dbReference>
<keyword evidence="6" id="KW-0808">Transferase</keyword>
<keyword evidence="15" id="KW-1185">Reference proteome</keyword>
<dbReference type="InterPro" id="IPR001917">
    <property type="entry name" value="Aminotrans_II_pyridoxalP_BS"/>
</dbReference>
<evidence type="ECO:0000256" key="3">
    <source>
        <dbReference type="ARBA" id="ARBA00010008"/>
    </source>
</evidence>
<comment type="cofactor">
    <cofactor evidence="1 12">
        <name>pyridoxal 5'-phosphate</name>
        <dbReference type="ChEBI" id="CHEBI:597326"/>
    </cofactor>
</comment>
<comment type="caution">
    <text evidence="14">The sequence shown here is derived from an EMBL/GenBank/DDBJ whole genome shotgun (WGS) entry which is preliminary data.</text>
</comment>
<dbReference type="Gene3D" id="3.90.1150.10">
    <property type="entry name" value="Aspartate Aminotransferase, domain 1"/>
    <property type="match status" value="1"/>
</dbReference>
<evidence type="ECO:0000256" key="1">
    <source>
        <dbReference type="ARBA" id="ARBA00001933"/>
    </source>
</evidence>
<comment type="pathway">
    <text evidence="2">Cofactor biosynthesis; biotin biosynthesis.</text>
</comment>